<sequence length="148" mass="17089">MLGFVVAQPFPNPAQQSGQIDNFDKYQRVKELGRGNFGTAFLIIDKANGKELVYKKIQCHTSKEEDELRKETIIMNDLKHPNIVGLIEAFTHDGNFYIVMELCNGGSLQSFYKALMKKGEFVREEDVWKFIFQMASSLGYLHQRRILH</sequence>
<evidence type="ECO:0000313" key="10">
    <source>
        <dbReference type="EMBL" id="KAA6382355.1"/>
    </source>
</evidence>
<evidence type="ECO:0000256" key="5">
    <source>
        <dbReference type="ARBA" id="ARBA00022777"/>
    </source>
</evidence>
<keyword evidence="5 10" id="KW-0418">Kinase</keyword>
<evidence type="ECO:0000256" key="6">
    <source>
        <dbReference type="ARBA" id="ARBA00022840"/>
    </source>
</evidence>
<evidence type="ECO:0000256" key="7">
    <source>
        <dbReference type="ARBA" id="ARBA00047899"/>
    </source>
</evidence>
<comment type="catalytic activity">
    <reaction evidence="7">
        <text>L-threonyl-[protein] + ATP = O-phospho-L-threonyl-[protein] + ADP + H(+)</text>
        <dbReference type="Rhea" id="RHEA:46608"/>
        <dbReference type="Rhea" id="RHEA-COMP:11060"/>
        <dbReference type="Rhea" id="RHEA-COMP:11605"/>
        <dbReference type="ChEBI" id="CHEBI:15378"/>
        <dbReference type="ChEBI" id="CHEBI:30013"/>
        <dbReference type="ChEBI" id="CHEBI:30616"/>
        <dbReference type="ChEBI" id="CHEBI:61977"/>
        <dbReference type="ChEBI" id="CHEBI:456216"/>
        <dbReference type="EC" id="2.7.11.1"/>
    </reaction>
</comment>
<accession>A0A5J4VIR1</accession>
<gene>
    <name evidence="10" type="ORF">EZS28_022120</name>
</gene>
<protein>
    <recommendedName>
        <fullName evidence="1">non-specific serine/threonine protein kinase</fullName>
        <ecNumber evidence="1">2.7.11.1</ecNumber>
    </recommendedName>
</protein>
<comment type="catalytic activity">
    <reaction evidence="8">
        <text>L-seryl-[protein] + ATP = O-phospho-L-seryl-[protein] + ADP + H(+)</text>
        <dbReference type="Rhea" id="RHEA:17989"/>
        <dbReference type="Rhea" id="RHEA-COMP:9863"/>
        <dbReference type="Rhea" id="RHEA-COMP:11604"/>
        <dbReference type="ChEBI" id="CHEBI:15378"/>
        <dbReference type="ChEBI" id="CHEBI:29999"/>
        <dbReference type="ChEBI" id="CHEBI:30616"/>
        <dbReference type="ChEBI" id="CHEBI:83421"/>
        <dbReference type="ChEBI" id="CHEBI:456216"/>
        <dbReference type="EC" id="2.7.11.1"/>
    </reaction>
</comment>
<keyword evidence="2" id="KW-0723">Serine/threonine-protein kinase</keyword>
<comment type="caution">
    <text evidence="10">The sequence shown here is derived from an EMBL/GenBank/DDBJ whole genome shotgun (WGS) entry which is preliminary data.</text>
</comment>
<evidence type="ECO:0000259" key="9">
    <source>
        <dbReference type="PROSITE" id="PS50011"/>
    </source>
</evidence>
<dbReference type="Proteomes" id="UP000324800">
    <property type="component" value="Unassembled WGS sequence"/>
</dbReference>
<name>A0A5J4VIR1_9EUKA</name>
<dbReference type="PROSITE" id="PS50011">
    <property type="entry name" value="PROTEIN_KINASE_DOM"/>
    <property type="match status" value="1"/>
</dbReference>
<keyword evidence="4" id="KW-0547">Nucleotide-binding</keyword>
<dbReference type="PANTHER" id="PTHR44899:SF3">
    <property type="entry name" value="SERINE_THREONINE-PROTEIN KINASE NEK1"/>
    <property type="match status" value="1"/>
</dbReference>
<dbReference type="EMBL" id="SNRW01006828">
    <property type="protein sequence ID" value="KAA6382355.1"/>
    <property type="molecule type" value="Genomic_DNA"/>
</dbReference>
<dbReference type="OrthoDB" id="2914378at2759"/>
<evidence type="ECO:0000313" key="11">
    <source>
        <dbReference type="Proteomes" id="UP000324800"/>
    </source>
</evidence>
<dbReference type="AlphaFoldDB" id="A0A5J4VIR1"/>
<dbReference type="InterPro" id="IPR000719">
    <property type="entry name" value="Prot_kinase_dom"/>
</dbReference>
<dbReference type="Gene3D" id="1.10.510.10">
    <property type="entry name" value="Transferase(Phosphotransferase) domain 1"/>
    <property type="match status" value="1"/>
</dbReference>
<dbReference type="GO" id="GO:0004674">
    <property type="term" value="F:protein serine/threonine kinase activity"/>
    <property type="evidence" value="ECO:0007669"/>
    <property type="project" value="UniProtKB-KW"/>
</dbReference>
<keyword evidence="3" id="KW-0808">Transferase</keyword>
<proteinExistence type="predicted"/>
<reference evidence="10 11" key="1">
    <citation type="submission" date="2019-03" db="EMBL/GenBank/DDBJ databases">
        <title>Single cell metagenomics reveals metabolic interactions within the superorganism composed of flagellate Streblomastix strix and complex community of Bacteroidetes bacteria on its surface.</title>
        <authorList>
            <person name="Treitli S.C."/>
            <person name="Kolisko M."/>
            <person name="Husnik F."/>
            <person name="Keeling P."/>
            <person name="Hampl V."/>
        </authorList>
    </citation>
    <scope>NUCLEOTIDE SEQUENCE [LARGE SCALE GENOMIC DNA]</scope>
    <source>
        <strain evidence="10">ST1C</strain>
    </source>
</reference>
<dbReference type="PANTHER" id="PTHR44899">
    <property type="entry name" value="CAMK FAMILY PROTEIN KINASE"/>
    <property type="match status" value="1"/>
</dbReference>
<organism evidence="10 11">
    <name type="scientific">Streblomastix strix</name>
    <dbReference type="NCBI Taxonomy" id="222440"/>
    <lineage>
        <taxon>Eukaryota</taxon>
        <taxon>Metamonada</taxon>
        <taxon>Preaxostyla</taxon>
        <taxon>Oxymonadida</taxon>
        <taxon>Streblomastigidae</taxon>
        <taxon>Streblomastix</taxon>
    </lineage>
</organism>
<keyword evidence="6" id="KW-0067">ATP-binding</keyword>
<evidence type="ECO:0000256" key="2">
    <source>
        <dbReference type="ARBA" id="ARBA00022527"/>
    </source>
</evidence>
<dbReference type="GO" id="GO:0005524">
    <property type="term" value="F:ATP binding"/>
    <property type="evidence" value="ECO:0007669"/>
    <property type="project" value="UniProtKB-KW"/>
</dbReference>
<dbReference type="Gene3D" id="3.30.200.20">
    <property type="entry name" value="Phosphorylase Kinase, domain 1"/>
    <property type="match status" value="1"/>
</dbReference>
<evidence type="ECO:0000256" key="4">
    <source>
        <dbReference type="ARBA" id="ARBA00022741"/>
    </source>
</evidence>
<dbReference type="SUPFAM" id="SSF56112">
    <property type="entry name" value="Protein kinase-like (PK-like)"/>
    <property type="match status" value="1"/>
</dbReference>
<evidence type="ECO:0000256" key="1">
    <source>
        <dbReference type="ARBA" id="ARBA00012513"/>
    </source>
</evidence>
<dbReference type="Pfam" id="PF00069">
    <property type="entry name" value="Pkinase"/>
    <property type="match status" value="1"/>
</dbReference>
<feature type="domain" description="Protein kinase" evidence="9">
    <location>
        <begin position="26"/>
        <end position="148"/>
    </location>
</feature>
<dbReference type="InterPro" id="IPR051131">
    <property type="entry name" value="NEK_Ser/Thr_kinase_NIMA"/>
</dbReference>
<feature type="non-terminal residue" evidence="10">
    <location>
        <position position="148"/>
    </location>
</feature>
<dbReference type="SMART" id="SM00220">
    <property type="entry name" value="S_TKc"/>
    <property type="match status" value="1"/>
</dbReference>
<evidence type="ECO:0000256" key="8">
    <source>
        <dbReference type="ARBA" id="ARBA00048679"/>
    </source>
</evidence>
<evidence type="ECO:0000256" key="3">
    <source>
        <dbReference type="ARBA" id="ARBA00022679"/>
    </source>
</evidence>
<dbReference type="InterPro" id="IPR011009">
    <property type="entry name" value="Kinase-like_dom_sf"/>
</dbReference>
<dbReference type="EC" id="2.7.11.1" evidence="1"/>